<dbReference type="AlphaFoldDB" id="A0AAU9WQ69"/>
<dbReference type="InterPro" id="IPR036465">
    <property type="entry name" value="vWFA_dom_sf"/>
</dbReference>
<dbReference type="GO" id="GO:0050839">
    <property type="term" value="F:cell adhesion molecule binding"/>
    <property type="evidence" value="ECO:0007669"/>
    <property type="project" value="TreeGrafter"/>
</dbReference>
<dbReference type="SMART" id="SM00408">
    <property type="entry name" value="IGc2"/>
    <property type="match status" value="2"/>
</dbReference>
<dbReference type="Gene3D" id="2.60.40.10">
    <property type="entry name" value="Immunoglobulins"/>
    <property type="match status" value="2"/>
</dbReference>
<dbReference type="SMART" id="SM00327">
    <property type="entry name" value="VWA"/>
    <property type="match status" value="1"/>
</dbReference>
<dbReference type="GO" id="GO:0098609">
    <property type="term" value="P:cell-cell adhesion"/>
    <property type="evidence" value="ECO:0007669"/>
    <property type="project" value="TreeGrafter"/>
</dbReference>
<evidence type="ECO:0000256" key="1">
    <source>
        <dbReference type="ARBA" id="ARBA00004479"/>
    </source>
</evidence>
<keyword evidence="3" id="KW-0472">Membrane</keyword>
<dbReference type="GO" id="GO:0005911">
    <property type="term" value="C:cell-cell junction"/>
    <property type="evidence" value="ECO:0007669"/>
    <property type="project" value="TreeGrafter"/>
</dbReference>
<evidence type="ECO:0000256" key="4">
    <source>
        <dbReference type="ARBA" id="ARBA00023157"/>
    </source>
</evidence>
<dbReference type="PROSITE" id="PS50092">
    <property type="entry name" value="TSP1"/>
    <property type="match status" value="1"/>
</dbReference>
<dbReference type="EMBL" id="CALNXJ010000018">
    <property type="protein sequence ID" value="CAH3121463.1"/>
    <property type="molecule type" value="Genomic_DNA"/>
</dbReference>
<keyword evidence="12" id="KW-1185">Reference proteome</keyword>
<feature type="domain" description="VWFA" evidence="8">
    <location>
        <begin position="219"/>
        <end position="398"/>
    </location>
</feature>
<dbReference type="PROSITE" id="PS50234">
    <property type="entry name" value="VWFA"/>
    <property type="match status" value="1"/>
</dbReference>
<comment type="caution">
    <text evidence="11">The sequence shown here is derived from an EMBL/GenBank/DDBJ whole genome shotgun (WGS) entry which is preliminary data.</text>
</comment>
<dbReference type="Pfam" id="PF00090">
    <property type="entry name" value="TSP_1"/>
    <property type="match status" value="1"/>
</dbReference>
<dbReference type="InterPro" id="IPR007110">
    <property type="entry name" value="Ig-like_dom"/>
</dbReference>
<dbReference type="InterPro" id="IPR003598">
    <property type="entry name" value="Ig_sub2"/>
</dbReference>
<dbReference type="SUPFAM" id="SSF48726">
    <property type="entry name" value="Immunoglobulin"/>
    <property type="match status" value="2"/>
</dbReference>
<dbReference type="SUPFAM" id="SSF53300">
    <property type="entry name" value="vWA-like"/>
    <property type="match status" value="1"/>
</dbReference>
<gene>
    <name evidence="11" type="ORF">PMEA_00009238</name>
</gene>
<dbReference type="SMART" id="SM00209">
    <property type="entry name" value="TSP1"/>
    <property type="match status" value="1"/>
</dbReference>
<evidence type="ECO:0000259" key="8">
    <source>
        <dbReference type="PROSITE" id="PS50234"/>
    </source>
</evidence>
<proteinExistence type="predicted"/>
<dbReference type="InterPro" id="IPR002035">
    <property type="entry name" value="VWF_A"/>
</dbReference>
<dbReference type="Proteomes" id="UP001159428">
    <property type="component" value="Unassembled WGS sequence"/>
</dbReference>
<feature type="domain" description="ShKT" evidence="10">
    <location>
        <begin position="557"/>
        <end position="589"/>
    </location>
</feature>
<evidence type="ECO:0000256" key="7">
    <source>
        <dbReference type="PROSITE-ProRule" id="PRU01005"/>
    </source>
</evidence>
<dbReference type="PROSITE" id="PS51670">
    <property type="entry name" value="SHKT"/>
    <property type="match status" value="2"/>
</dbReference>
<evidence type="ECO:0000256" key="6">
    <source>
        <dbReference type="ARBA" id="ARBA00023319"/>
    </source>
</evidence>
<dbReference type="FunFam" id="2.60.40.10:FF:000032">
    <property type="entry name" value="palladin isoform X1"/>
    <property type="match status" value="1"/>
</dbReference>
<dbReference type="GO" id="GO:0090729">
    <property type="term" value="F:toxin activity"/>
    <property type="evidence" value="ECO:0007669"/>
    <property type="project" value="UniProtKB-KW"/>
</dbReference>
<evidence type="ECO:0000259" key="9">
    <source>
        <dbReference type="PROSITE" id="PS50835"/>
    </source>
</evidence>
<feature type="disulfide bond" evidence="7">
    <location>
        <begin position="564"/>
        <end position="582"/>
    </location>
</feature>
<dbReference type="PANTHER" id="PTHR11640">
    <property type="entry name" value="NEPHRIN"/>
    <property type="match status" value="1"/>
</dbReference>
<reference evidence="11 12" key="1">
    <citation type="submission" date="2022-05" db="EMBL/GenBank/DDBJ databases">
        <authorList>
            <consortium name="Genoscope - CEA"/>
            <person name="William W."/>
        </authorList>
    </citation>
    <scope>NUCLEOTIDE SEQUENCE [LARGE SCALE GENOMIC DNA]</scope>
</reference>
<keyword evidence="2" id="KW-0800">Toxin</keyword>
<dbReference type="InterPro" id="IPR036179">
    <property type="entry name" value="Ig-like_dom_sf"/>
</dbReference>
<keyword evidence="5" id="KW-0325">Glycoprotein</keyword>
<feature type="domain" description="Ig-like" evidence="9">
    <location>
        <begin position="43"/>
        <end position="118"/>
    </location>
</feature>
<sequence length="626" mass="69025">MAEGDTLSFKTNRTQSGKYWCSAENGVKSAVNASANLDVQFPPSFDSRPTNQTVIEGTNTTFHCTATGNPTPNITWMKDGKSVAEGHTFSFETSWNDSGKYWCLATNGLGETINTTVNLDVRYPPSIILKPPDKIVAEGDMLTFQCAATGNPTPKMTWTKDGKTVAEGDTLSFRTNRTQSGKYWCSAENGVKPSVNASANLDVQSPATSPPKPCKEHLDIAVIIDSSDRISPAGYDLVRQYLIRLADRLQISGAGTHMAILLYSWEAHTWHRFSDNQTISAVKSKVNSLPHSRGGSRTDRALELAAQDLFGWEDSGDRPDKPNVLIVLTHGTTYEGNKPLARVVPPLDEAKVRRIAVGAGYGFRDHELGKIASNSSYVLKVFGVNEMSSKLENVINLACDEQDIGNCGEWGSYGACSKTCGGGVQVRTRTCPENSLNLRKQKKHCNDELCPGQKLCEDKEENCPIRAASGDCWKTAQPSDTFYVGKRFPLWDICPKSCRRCHVDPCQDSDPYVCPWWSQARENKRKCRFIFPLGGRIATLKEMCQRSCRQCPATGDCKDAFPRCYSFVRLRGCRHRRVKQNCPKSCGLCGGGSPAGDFGNDNVWPNIHGNRHPGNVVHGKVYPWGR</sequence>
<protein>
    <recommendedName>
        <fullName evidence="13">Hemicentin-1</fullName>
    </recommendedName>
</protein>
<dbReference type="InterPro" id="IPR003582">
    <property type="entry name" value="ShKT_dom"/>
</dbReference>
<keyword evidence="6" id="KW-0393">Immunoglobulin domain</keyword>
<feature type="disulfide bond" evidence="7">
    <location>
        <begin position="573"/>
        <end position="586"/>
    </location>
</feature>
<dbReference type="SMART" id="SM00409">
    <property type="entry name" value="IG"/>
    <property type="match status" value="2"/>
</dbReference>
<evidence type="ECO:0000313" key="11">
    <source>
        <dbReference type="EMBL" id="CAH3121463.1"/>
    </source>
</evidence>
<dbReference type="Gene3D" id="2.20.100.10">
    <property type="entry name" value="Thrombospondin type-1 (TSP1) repeat"/>
    <property type="match status" value="1"/>
</dbReference>
<evidence type="ECO:0000259" key="10">
    <source>
        <dbReference type="PROSITE" id="PS51670"/>
    </source>
</evidence>
<dbReference type="InterPro" id="IPR013783">
    <property type="entry name" value="Ig-like_fold"/>
</dbReference>
<dbReference type="InterPro" id="IPR051275">
    <property type="entry name" value="Cell_adhesion_signaling"/>
</dbReference>
<organism evidence="11 12">
    <name type="scientific">Pocillopora meandrina</name>
    <dbReference type="NCBI Taxonomy" id="46732"/>
    <lineage>
        <taxon>Eukaryota</taxon>
        <taxon>Metazoa</taxon>
        <taxon>Cnidaria</taxon>
        <taxon>Anthozoa</taxon>
        <taxon>Hexacorallia</taxon>
        <taxon>Scleractinia</taxon>
        <taxon>Astrocoeniina</taxon>
        <taxon>Pocilloporidae</taxon>
        <taxon>Pocillopora</taxon>
    </lineage>
</organism>
<evidence type="ECO:0000256" key="3">
    <source>
        <dbReference type="ARBA" id="ARBA00023136"/>
    </source>
</evidence>
<dbReference type="PANTHER" id="PTHR11640:SF164">
    <property type="entry name" value="MAM DOMAIN-CONTAINING GLYCOSYLPHOSPHATIDYLINOSITOL ANCHOR PROTEIN 1"/>
    <property type="match status" value="1"/>
</dbReference>
<name>A0AAU9WQ69_9CNID</name>
<feature type="domain" description="ShKT" evidence="10">
    <location>
        <begin position="506"/>
        <end position="551"/>
    </location>
</feature>
<evidence type="ECO:0008006" key="13">
    <source>
        <dbReference type="Google" id="ProtNLM"/>
    </source>
</evidence>
<dbReference type="PROSITE" id="PS50835">
    <property type="entry name" value="IG_LIKE"/>
    <property type="match status" value="2"/>
</dbReference>
<comment type="caution">
    <text evidence="7">Lacks conserved residue(s) required for the propagation of feature annotation.</text>
</comment>
<keyword evidence="4 7" id="KW-1015">Disulfide bond</keyword>
<evidence type="ECO:0000313" key="12">
    <source>
        <dbReference type="Proteomes" id="UP001159428"/>
    </source>
</evidence>
<evidence type="ECO:0000256" key="2">
    <source>
        <dbReference type="ARBA" id="ARBA00022656"/>
    </source>
</evidence>
<evidence type="ECO:0000256" key="5">
    <source>
        <dbReference type="ARBA" id="ARBA00023180"/>
    </source>
</evidence>
<accession>A0AAU9WQ69</accession>
<dbReference type="SMART" id="SM00254">
    <property type="entry name" value="ShKT"/>
    <property type="match status" value="3"/>
</dbReference>
<dbReference type="InterPro" id="IPR003599">
    <property type="entry name" value="Ig_sub"/>
</dbReference>
<feature type="domain" description="Ig-like" evidence="9">
    <location>
        <begin position="125"/>
        <end position="202"/>
    </location>
</feature>
<dbReference type="Gene3D" id="3.40.50.410">
    <property type="entry name" value="von Willebrand factor, type A domain"/>
    <property type="match status" value="1"/>
</dbReference>
<dbReference type="SUPFAM" id="SSF82895">
    <property type="entry name" value="TSP-1 type 1 repeat"/>
    <property type="match status" value="1"/>
</dbReference>
<comment type="subcellular location">
    <subcellularLocation>
        <location evidence="1">Membrane</location>
        <topology evidence="1">Single-pass type I membrane protein</topology>
    </subcellularLocation>
</comment>
<dbReference type="InterPro" id="IPR000884">
    <property type="entry name" value="TSP1_rpt"/>
</dbReference>
<dbReference type="GO" id="GO:0005886">
    <property type="term" value="C:plasma membrane"/>
    <property type="evidence" value="ECO:0007669"/>
    <property type="project" value="TreeGrafter"/>
</dbReference>
<dbReference type="Pfam" id="PF01549">
    <property type="entry name" value="ShK"/>
    <property type="match status" value="1"/>
</dbReference>
<dbReference type="Pfam" id="PF00092">
    <property type="entry name" value="VWA"/>
    <property type="match status" value="1"/>
</dbReference>
<dbReference type="InterPro" id="IPR036383">
    <property type="entry name" value="TSP1_rpt_sf"/>
</dbReference>
<dbReference type="CDD" id="cd01450">
    <property type="entry name" value="vWFA_subfamily_ECM"/>
    <property type="match status" value="1"/>
</dbReference>
<dbReference type="Pfam" id="PF13927">
    <property type="entry name" value="Ig_3"/>
    <property type="match status" value="2"/>
</dbReference>